<organism evidence="2 3">
    <name type="scientific">Myriangium duriaei CBS 260.36</name>
    <dbReference type="NCBI Taxonomy" id="1168546"/>
    <lineage>
        <taxon>Eukaryota</taxon>
        <taxon>Fungi</taxon>
        <taxon>Dikarya</taxon>
        <taxon>Ascomycota</taxon>
        <taxon>Pezizomycotina</taxon>
        <taxon>Dothideomycetes</taxon>
        <taxon>Dothideomycetidae</taxon>
        <taxon>Myriangiales</taxon>
        <taxon>Myriangiaceae</taxon>
        <taxon>Myriangium</taxon>
    </lineage>
</organism>
<feature type="region of interest" description="Disordered" evidence="1">
    <location>
        <begin position="32"/>
        <end position="87"/>
    </location>
</feature>
<sequence>MMIPRYARHVARLYTFGSGSLHSMDGHSPFISSGLRSSNHQRAGLRGHQSRKLVPSSTPASHNSNLCKHKESTSLPQQPVSTTRFPGPRHVLGGLDEPSSLGFGRLTLVTGMSLGSIRSQVLRLHAAGTLEEILHGLAVAPERLLLDDLVGVGVVDLDPDVVAVVEVAGVRVTVGLLHELIECCAVLIDNGVPRFETIVGLDFGVGHCDDCFGGVLDLVRLDMRACDARWKVELACGIGIQQTRALFICSVLQPLT</sequence>
<dbReference type="AlphaFoldDB" id="A0A9P4JCQ9"/>
<protein>
    <submittedName>
        <fullName evidence="2">Uncharacterized protein</fullName>
    </submittedName>
</protein>
<feature type="compositionally biased region" description="Polar residues" evidence="1">
    <location>
        <begin position="73"/>
        <end position="84"/>
    </location>
</feature>
<comment type="caution">
    <text evidence="2">The sequence shown here is derived from an EMBL/GenBank/DDBJ whole genome shotgun (WGS) entry which is preliminary data.</text>
</comment>
<reference evidence="2" key="1">
    <citation type="journal article" date="2020" name="Stud. Mycol.">
        <title>101 Dothideomycetes genomes: a test case for predicting lifestyles and emergence of pathogens.</title>
        <authorList>
            <person name="Haridas S."/>
            <person name="Albert R."/>
            <person name="Binder M."/>
            <person name="Bloem J."/>
            <person name="Labutti K."/>
            <person name="Salamov A."/>
            <person name="Andreopoulos B."/>
            <person name="Baker S."/>
            <person name="Barry K."/>
            <person name="Bills G."/>
            <person name="Bluhm B."/>
            <person name="Cannon C."/>
            <person name="Castanera R."/>
            <person name="Culley D."/>
            <person name="Daum C."/>
            <person name="Ezra D."/>
            <person name="Gonzalez J."/>
            <person name="Henrissat B."/>
            <person name="Kuo A."/>
            <person name="Liang C."/>
            <person name="Lipzen A."/>
            <person name="Lutzoni F."/>
            <person name="Magnuson J."/>
            <person name="Mondo S."/>
            <person name="Nolan M."/>
            <person name="Ohm R."/>
            <person name="Pangilinan J."/>
            <person name="Park H.-J."/>
            <person name="Ramirez L."/>
            <person name="Alfaro M."/>
            <person name="Sun H."/>
            <person name="Tritt A."/>
            <person name="Yoshinaga Y."/>
            <person name="Zwiers L.-H."/>
            <person name="Turgeon B."/>
            <person name="Goodwin S."/>
            <person name="Spatafora J."/>
            <person name="Crous P."/>
            <person name="Grigoriev I."/>
        </authorList>
    </citation>
    <scope>NUCLEOTIDE SEQUENCE</scope>
    <source>
        <strain evidence="2">CBS 260.36</strain>
    </source>
</reference>
<evidence type="ECO:0000313" key="3">
    <source>
        <dbReference type="Proteomes" id="UP000799439"/>
    </source>
</evidence>
<evidence type="ECO:0000256" key="1">
    <source>
        <dbReference type="SAM" id="MobiDB-lite"/>
    </source>
</evidence>
<gene>
    <name evidence="2" type="ORF">K461DRAFT_13292</name>
</gene>
<evidence type="ECO:0000313" key="2">
    <source>
        <dbReference type="EMBL" id="KAF2157255.1"/>
    </source>
</evidence>
<name>A0A9P4JCQ9_9PEZI</name>
<accession>A0A9P4JCQ9</accession>
<feature type="compositionally biased region" description="Polar residues" evidence="1">
    <location>
        <begin position="55"/>
        <end position="66"/>
    </location>
</feature>
<dbReference type="Proteomes" id="UP000799439">
    <property type="component" value="Unassembled WGS sequence"/>
</dbReference>
<keyword evidence="3" id="KW-1185">Reference proteome</keyword>
<proteinExistence type="predicted"/>
<dbReference type="EMBL" id="ML996081">
    <property type="protein sequence ID" value="KAF2157255.1"/>
    <property type="molecule type" value="Genomic_DNA"/>
</dbReference>
<feature type="compositionally biased region" description="Polar residues" evidence="1">
    <location>
        <begin position="32"/>
        <end position="41"/>
    </location>
</feature>